<dbReference type="InterPro" id="IPR007318">
    <property type="entry name" value="Phopholipid_MeTrfase"/>
</dbReference>
<keyword evidence="3 5" id="KW-1133">Transmembrane helix</keyword>
<keyword evidence="6" id="KW-0808">Transferase</keyword>
<feature type="transmembrane region" description="Helical" evidence="5">
    <location>
        <begin position="6"/>
        <end position="29"/>
    </location>
</feature>
<proteinExistence type="predicted"/>
<evidence type="ECO:0000256" key="5">
    <source>
        <dbReference type="SAM" id="Phobius"/>
    </source>
</evidence>
<comment type="caution">
    <text evidence="6">The sequence shown here is derived from an EMBL/GenBank/DDBJ whole genome shotgun (WGS) entry which is preliminary data.</text>
</comment>
<evidence type="ECO:0000256" key="3">
    <source>
        <dbReference type="ARBA" id="ARBA00022989"/>
    </source>
</evidence>
<dbReference type="GO" id="GO:0004671">
    <property type="term" value="F:protein C-terminal S-isoprenylcysteine carboxyl O-methyltransferase activity"/>
    <property type="evidence" value="ECO:0007669"/>
    <property type="project" value="UniProtKB-EC"/>
</dbReference>
<keyword evidence="6" id="KW-0489">Methyltransferase</keyword>
<feature type="transmembrane region" description="Helical" evidence="5">
    <location>
        <begin position="121"/>
        <end position="137"/>
    </location>
</feature>
<accession>A0ABW8SVF1</accession>
<evidence type="ECO:0000256" key="4">
    <source>
        <dbReference type="ARBA" id="ARBA00023136"/>
    </source>
</evidence>
<dbReference type="PANTHER" id="PTHR43847:SF1">
    <property type="entry name" value="BLL3993 PROTEIN"/>
    <property type="match status" value="1"/>
</dbReference>
<feature type="transmembrane region" description="Helical" evidence="5">
    <location>
        <begin position="143"/>
        <end position="159"/>
    </location>
</feature>
<comment type="subcellular location">
    <subcellularLocation>
        <location evidence="1">Endomembrane system</location>
        <topology evidence="1">Multi-pass membrane protein</topology>
    </subcellularLocation>
</comment>
<sequence>MEITILGIAWVFYFFVHSFLASTTAKALIQRKSPFLFTYYRLLYNLIALGGLIPLLIQSILAPDAYLFTGNLALGSAITAIGLVFLFLAFKAFDGAEFLGIKAEGKPELVQKGMYQHVRHPLYFATIILILGLFLLIPTQKMGLVLLISYVYLMVGYRLEERKLVAVFGEEYTTYKKRVKALIPYLY</sequence>
<protein>
    <submittedName>
        <fullName evidence="6">Isoprenylcysteine carboxylmethyltransferase family protein</fullName>
        <ecNumber evidence="6">2.1.1.100</ecNumber>
        <ecNumber evidence="6">2.1.1.334</ecNumber>
    </submittedName>
</protein>
<evidence type="ECO:0000313" key="6">
    <source>
        <dbReference type="EMBL" id="MFL0206279.1"/>
    </source>
</evidence>
<evidence type="ECO:0000256" key="1">
    <source>
        <dbReference type="ARBA" id="ARBA00004127"/>
    </source>
</evidence>
<dbReference type="Proteomes" id="UP001623559">
    <property type="component" value="Unassembled WGS sequence"/>
</dbReference>
<gene>
    <name evidence="6" type="ORF">V7S74_05950</name>
</gene>
<dbReference type="Gene3D" id="1.20.120.1630">
    <property type="match status" value="1"/>
</dbReference>
<dbReference type="EC" id="2.1.1.100" evidence="6"/>
<evidence type="ECO:0000256" key="2">
    <source>
        <dbReference type="ARBA" id="ARBA00022692"/>
    </source>
</evidence>
<dbReference type="EMBL" id="JBEWZG010000002">
    <property type="protein sequence ID" value="MFL0206279.1"/>
    <property type="molecule type" value="Genomic_DNA"/>
</dbReference>
<keyword evidence="2 5" id="KW-0812">Transmembrane</keyword>
<organism evidence="6 7">
    <name type="scientific">Aquirufa novilacunae</name>
    <dbReference type="NCBI Taxonomy" id="3139305"/>
    <lineage>
        <taxon>Bacteria</taxon>
        <taxon>Pseudomonadati</taxon>
        <taxon>Bacteroidota</taxon>
        <taxon>Cytophagia</taxon>
        <taxon>Cytophagales</taxon>
        <taxon>Flectobacillaceae</taxon>
        <taxon>Aquirufa</taxon>
    </lineage>
</organism>
<feature type="transmembrane region" description="Helical" evidence="5">
    <location>
        <begin position="41"/>
        <end position="61"/>
    </location>
</feature>
<dbReference type="EC" id="2.1.1.334" evidence="6"/>
<name>A0ABW8SVF1_9BACT</name>
<reference evidence="6 7" key="1">
    <citation type="submission" date="2024-07" db="EMBL/GenBank/DDBJ databases">
        <authorList>
            <person name="Pitt A."/>
            <person name="Hahn M.W."/>
        </authorList>
    </citation>
    <scope>NUCLEOTIDE SEQUENCE [LARGE SCALE GENOMIC DNA]</scope>
    <source>
        <strain evidence="6 7">2-AUSEE-184A6</strain>
    </source>
</reference>
<dbReference type="PANTHER" id="PTHR43847">
    <property type="entry name" value="BLL3993 PROTEIN"/>
    <property type="match status" value="1"/>
</dbReference>
<dbReference type="InterPro" id="IPR052527">
    <property type="entry name" value="Metal_cation-efflux_comp"/>
</dbReference>
<feature type="transmembrane region" description="Helical" evidence="5">
    <location>
        <begin position="67"/>
        <end position="90"/>
    </location>
</feature>
<evidence type="ECO:0000313" key="7">
    <source>
        <dbReference type="Proteomes" id="UP001623559"/>
    </source>
</evidence>
<dbReference type="RefSeq" id="WP_406777859.1">
    <property type="nucleotide sequence ID" value="NZ_JBEWZG010000002.1"/>
</dbReference>
<dbReference type="GO" id="GO:0032259">
    <property type="term" value="P:methylation"/>
    <property type="evidence" value="ECO:0007669"/>
    <property type="project" value="UniProtKB-KW"/>
</dbReference>
<dbReference type="Pfam" id="PF04191">
    <property type="entry name" value="PEMT"/>
    <property type="match status" value="1"/>
</dbReference>
<keyword evidence="4 5" id="KW-0472">Membrane</keyword>